<dbReference type="Proteomes" id="UP000002866">
    <property type="component" value="Chromosome 1"/>
</dbReference>
<dbReference type="InParanoid" id="I2GX42"/>
<dbReference type="Gene3D" id="6.10.250.2790">
    <property type="match status" value="1"/>
</dbReference>
<gene>
    <name evidence="1" type="primary">TBLA0A09060</name>
    <name evidence="1" type="ORF">TBLA_0A09060</name>
</gene>
<dbReference type="OMA" id="EFVPHAY"/>
<name>I2GX42_HENB6</name>
<evidence type="ECO:0000313" key="1">
    <source>
        <dbReference type="EMBL" id="CCH58694.1"/>
    </source>
</evidence>
<keyword evidence="2" id="KW-1185">Reference proteome</keyword>
<dbReference type="HOGENOM" id="CLU_1295168_0_0_1"/>
<sequence>MKTDPDHSLLDIFFDKDFLPQAYIDILLNQQELLDFEKNEVIINELIGELNKYNREISRELNENILKIESLCKEDDNNEGSNKIEYYMNSLSSSVRNIEQDFNKLDVLAQEPAEATTGIDGIKEYDLIKSRMNEVIENLQEVQNIFQTKNLGNISIETFEDKLNQTQIKSKPDYEKYKRLKGIFKDMGNFEFKYNEFLDRYRAEYDTWSRTNT</sequence>
<dbReference type="EMBL" id="HE806316">
    <property type="protein sequence ID" value="CCH58694.1"/>
    <property type="molecule type" value="Genomic_DNA"/>
</dbReference>
<dbReference type="STRING" id="1071380.I2GX42"/>
<reference evidence="1 2" key="1">
    <citation type="journal article" date="2011" name="Proc. Natl. Acad. Sci. U.S.A.">
        <title>Evolutionary erosion of yeast sex chromosomes by mating-type switching accidents.</title>
        <authorList>
            <person name="Gordon J.L."/>
            <person name="Armisen D."/>
            <person name="Proux-Wera E."/>
            <person name="Oheigeartaigh S.S."/>
            <person name="Byrne K.P."/>
            <person name="Wolfe K.H."/>
        </authorList>
    </citation>
    <scope>NUCLEOTIDE SEQUENCE [LARGE SCALE GENOMIC DNA]</scope>
    <source>
        <strain evidence="2">ATCC 34711 / CBS 6284 / DSM 70876 / NBRC 10599 / NRRL Y-10934 / UCD 77-7</strain>
    </source>
</reference>
<organism evidence="1 2">
    <name type="scientific">Henningerozyma blattae (strain ATCC 34711 / CBS 6284 / DSM 70876 / NBRC 10599 / NRRL Y-10934 / UCD 77-7)</name>
    <name type="common">Yeast</name>
    <name type="synonym">Tetrapisispora blattae</name>
    <dbReference type="NCBI Taxonomy" id="1071380"/>
    <lineage>
        <taxon>Eukaryota</taxon>
        <taxon>Fungi</taxon>
        <taxon>Dikarya</taxon>
        <taxon>Ascomycota</taxon>
        <taxon>Saccharomycotina</taxon>
        <taxon>Saccharomycetes</taxon>
        <taxon>Saccharomycetales</taxon>
        <taxon>Saccharomycetaceae</taxon>
        <taxon>Henningerozyma</taxon>
    </lineage>
</organism>
<proteinExistence type="predicted"/>
<dbReference type="OrthoDB" id="4064682at2759"/>
<dbReference type="FunCoup" id="I2GX42">
    <property type="interactions" value="52"/>
</dbReference>
<evidence type="ECO:0000313" key="2">
    <source>
        <dbReference type="Proteomes" id="UP000002866"/>
    </source>
</evidence>
<dbReference type="AlphaFoldDB" id="I2GX42"/>
<protein>
    <submittedName>
        <fullName evidence="1">Uncharacterized protein</fullName>
    </submittedName>
</protein>
<accession>I2GX42</accession>
<dbReference type="RefSeq" id="XP_004178213.1">
    <property type="nucleotide sequence ID" value="XM_004178165.1"/>
</dbReference>
<dbReference type="GeneID" id="14493458"/>
<dbReference type="KEGG" id="tbl:TBLA_0A09060"/>